<evidence type="ECO:0000256" key="1">
    <source>
        <dbReference type="ARBA" id="ARBA00004651"/>
    </source>
</evidence>
<dbReference type="GO" id="GO:0005886">
    <property type="term" value="C:plasma membrane"/>
    <property type="evidence" value="ECO:0007669"/>
    <property type="project" value="UniProtKB-SubCell"/>
</dbReference>
<feature type="transmembrane region" description="Helical" evidence="6">
    <location>
        <begin position="64"/>
        <end position="81"/>
    </location>
</feature>
<keyword evidence="8" id="KW-1185">Reference proteome</keyword>
<gene>
    <name evidence="7" type="ORF">AS030_11065</name>
</gene>
<evidence type="ECO:0000256" key="6">
    <source>
        <dbReference type="SAM" id="Phobius"/>
    </source>
</evidence>
<evidence type="ECO:0000313" key="7">
    <source>
        <dbReference type="EMBL" id="KSU83121.1"/>
    </source>
</evidence>
<name>A0A0V8J876_9BACL</name>
<dbReference type="Proteomes" id="UP000054099">
    <property type="component" value="Unassembled WGS sequence"/>
</dbReference>
<proteinExistence type="predicted"/>
<accession>A0A0V8J876</accession>
<evidence type="ECO:0000256" key="5">
    <source>
        <dbReference type="ARBA" id="ARBA00023136"/>
    </source>
</evidence>
<dbReference type="PANTHER" id="PTHR33931">
    <property type="entry name" value="HOLIN-LIKE PROTEIN CIDA-RELATED"/>
    <property type="match status" value="1"/>
</dbReference>
<evidence type="ECO:0000256" key="2">
    <source>
        <dbReference type="ARBA" id="ARBA00022475"/>
    </source>
</evidence>
<dbReference type="RefSeq" id="WP_061971918.1">
    <property type="nucleotide sequence ID" value="NZ_FMAV01000002.1"/>
</dbReference>
<comment type="subcellular location">
    <subcellularLocation>
        <location evidence="1">Cell membrane</location>
        <topology evidence="1">Multi-pass membrane protein</topology>
    </subcellularLocation>
</comment>
<organism evidence="7 8">
    <name type="scientific">Fictibacillus enclensis</name>
    <dbReference type="NCBI Taxonomy" id="1017270"/>
    <lineage>
        <taxon>Bacteria</taxon>
        <taxon>Bacillati</taxon>
        <taxon>Bacillota</taxon>
        <taxon>Bacilli</taxon>
        <taxon>Bacillales</taxon>
        <taxon>Fictibacillaceae</taxon>
        <taxon>Fictibacillus</taxon>
    </lineage>
</organism>
<dbReference type="InterPro" id="IPR005538">
    <property type="entry name" value="LrgA/CidA"/>
</dbReference>
<evidence type="ECO:0000256" key="3">
    <source>
        <dbReference type="ARBA" id="ARBA00022692"/>
    </source>
</evidence>
<dbReference type="AlphaFoldDB" id="A0A0V8J876"/>
<comment type="caution">
    <text evidence="7">The sequence shown here is derived from an EMBL/GenBank/DDBJ whole genome shotgun (WGS) entry which is preliminary data.</text>
</comment>
<dbReference type="EMBL" id="LNQN01000002">
    <property type="protein sequence ID" value="KSU83121.1"/>
    <property type="molecule type" value="Genomic_DNA"/>
</dbReference>
<reference evidence="7 8" key="1">
    <citation type="journal article" date="2014" name="Antonie Van Leeuwenhoek">
        <title>Fictibacillus enclensis sp. nov., isolated from marine sediment.</title>
        <authorList>
            <person name="Dastager S.G."/>
            <person name="Mawlankar R."/>
            <person name="Srinivasan K."/>
            <person name="Tang S.K."/>
            <person name="Lee J.C."/>
            <person name="Ramana V.V."/>
            <person name="Shouche Y.S."/>
        </authorList>
    </citation>
    <scope>NUCLEOTIDE SEQUENCE [LARGE SCALE GENOMIC DNA]</scope>
    <source>
        <strain evidence="7 8">NIO-1003</strain>
    </source>
</reference>
<keyword evidence="2" id="KW-1003">Cell membrane</keyword>
<evidence type="ECO:0000313" key="8">
    <source>
        <dbReference type="Proteomes" id="UP000054099"/>
    </source>
</evidence>
<dbReference type="GO" id="GO:0016787">
    <property type="term" value="F:hydrolase activity"/>
    <property type="evidence" value="ECO:0007669"/>
    <property type="project" value="UniProtKB-KW"/>
</dbReference>
<keyword evidence="4 6" id="KW-1133">Transmembrane helix</keyword>
<evidence type="ECO:0000256" key="4">
    <source>
        <dbReference type="ARBA" id="ARBA00022989"/>
    </source>
</evidence>
<sequence length="120" mass="13428">MLRFIGQFVIILATLAAGNALSSFFHLPVPGSILGMFLLFLGLLTGVVKLRWVEGVANSHLRHMTLLFIPPVVGLFLNWGAVHIQLWKVLLVLSLSSLCILLGTGYSVELYEKRKRRRNE</sequence>
<dbReference type="PANTHER" id="PTHR33931:SF2">
    <property type="entry name" value="HOLIN-LIKE PROTEIN CIDA"/>
    <property type="match status" value="1"/>
</dbReference>
<feature type="transmembrane region" description="Helical" evidence="6">
    <location>
        <begin position="32"/>
        <end position="52"/>
    </location>
</feature>
<keyword evidence="7" id="KW-0378">Hydrolase</keyword>
<keyword evidence="3 6" id="KW-0812">Transmembrane</keyword>
<protein>
    <submittedName>
        <fullName evidence="7">Murein hydrolase transporter LrgA</fullName>
    </submittedName>
</protein>
<dbReference type="Pfam" id="PF03788">
    <property type="entry name" value="LrgA"/>
    <property type="match status" value="1"/>
</dbReference>
<dbReference type="OrthoDB" id="3176438at2"/>
<feature type="transmembrane region" description="Helical" evidence="6">
    <location>
        <begin position="87"/>
        <end position="108"/>
    </location>
</feature>
<keyword evidence="5 6" id="KW-0472">Membrane</keyword>